<keyword evidence="11" id="KW-0325">Glycoprotein</keyword>
<dbReference type="Proteomes" id="UP000694890">
    <property type="component" value="Linkage group LG21"/>
</dbReference>
<dbReference type="Gene3D" id="1.20.1070.10">
    <property type="entry name" value="Rhodopsin 7-helix transmembrane proteins"/>
    <property type="match status" value="1"/>
</dbReference>
<name>A0AAJ7QMY6_LATCA</name>
<keyword evidence="10 13" id="KW-0675">Receptor</keyword>
<protein>
    <recommendedName>
        <fullName evidence="14">Olfactory receptor</fullName>
    </recommendedName>
</protein>
<evidence type="ECO:0000256" key="12">
    <source>
        <dbReference type="ARBA" id="ARBA00023224"/>
    </source>
</evidence>
<dbReference type="InterPro" id="IPR017452">
    <property type="entry name" value="GPCR_Rhodpsn_7TM"/>
</dbReference>
<feature type="domain" description="G-protein coupled receptors family 1 profile" evidence="15">
    <location>
        <begin position="39"/>
        <end position="289"/>
    </location>
</feature>
<evidence type="ECO:0000256" key="3">
    <source>
        <dbReference type="ARBA" id="ARBA00022606"/>
    </source>
</evidence>
<feature type="transmembrane region" description="Helical" evidence="14">
    <location>
        <begin position="139"/>
        <end position="160"/>
    </location>
</feature>
<keyword evidence="8 14" id="KW-0472">Membrane</keyword>
<evidence type="ECO:0000313" key="16">
    <source>
        <dbReference type="Proteomes" id="UP000694890"/>
    </source>
</evidence>
<keyword evidence="5 14" id="KW-0552">Olfaction</keyword>
<dbReference type="PRINTS" id="PR00245">
    <property type="entry name" value="OLFACTORYR"/>
</dbReference>
<evidence type="ECO:0000256" key="11">
    <source>
        <dbReference type="ARBA" id="ARBA00023180"/>
    </source>
</evidence>
<dbReference type="PROSITE" id="PS50262">
    <property type="entry name" value="G_PROTEIN_RECEP_F1_2"/>
    <property type="match status" value="1"/>
</dbReference>
<evidence type="ECO:0000256" key="4">
    <source>
        <dbReference type="ARBA" id="ARBA00022692"/>
    </source>
</evidence>
<dbReference type="GO" id="GO:0005549">
    <property type="term" value="F:odorant binding"/>
    <property type="evidence" value="ECO:0007669"/>
    <property type="project" value="TreeGrafter"/>
</dbReference>
<dbReference type="InterPro" id="IPR000276">
    <property type="entry name" value="GPCR_Rhodpsn"/>
</dbReference>
<dbReference type="PANTHER" id="PTHR26451">
    <property type="entry name" value="G_PROTEIN_RECEP_F1_2 DOMAIN-CONTAINING PROTEIN"/>
    <property type="match status" value="1"/>
</dbReference>
<evidence type="ECO:0000256" key="1">
    <source>
        <dbReference type="ARBA" id="ARBA00004651"/>
    </source>
</evidence>
<comment type="similarity">
    <text evidence="13">Belongs to the G-protein coupled receptor 1 family.</text>
</comment>
<dbReference type="AlphaFoldDB" id="A0AAJ7QMY6"/>
<gene>
    <name evidence="17" type="primary">LOC108902861</name>
</gene>
<evidence type="ECO:0000259" key="15">
    <source>
        <dbReference type="PROSITE" id="PS50262"/>
    </source>
</evidence>
<feature type="transmembrane region" description="Helical" evidence="14">
    <location>
        <begin position="23"/>
        <end position="46"/>
    </location>
</feature>
<keyword evidence="2 14" id="KW-1003">Cell membrane</keyword>
<keyword evidence="7 13" id="KW-0297">G-protein coupled receptor</keyword>
<evidence type="ECO:0000256" key="7">
    <source>
        <dbReference type="ARBA" id="ARBA00023040"/>
    </source>
</evidence>
<comment type="caution">
    <text evidence="14">Lacks conserved residue(s) required for the propagation of feature annotation.</text>
</comment>
<accession>A0AAJ7QMY6</accession>
<evidence type="ECO:0000256" key="6">
    <source>
        <dbReference type="ARBA" id="ARBA00022989"/>
    </source>
</evidence>
<dbReference type="KEGG" id="lcf:108902861"/>
<evidence type="ECO:0000256" key="5">
    <source>
        <dbReference type="ARBA" id="ARBA00022725"/>
    </source>
</evidence>
<evidence type="ECO:0000256" key="10">
    <source>
        <dbReference type="ARBA" id="ARBA00023170"/>
    </source>
</evidence>
<dbReference type="GO" id="GO:0004984">
    <property type="term" value="F:olfactory receptor activity"/>
    <property type="evidence" value="ECO:0007669"/>
    <property type="project" value="InterPro"/>
</dbReference>
<evidence type="ECO:0000256" key="14">
    <source>
        <dbReference type="RuleBase" id="RU363047"/>
    </source>
</evidence>
<feature type="transmembrane region" description="Helical" evidence="14">
    <location>
        <begin position="58"/>
        <end position="81"/>
    </location>
</feature>
<dbReference type="FunFam" id="1.20.1070.10:FF:000024">
    <property type="entry name" value="Olfactory receptor"/>
    <property type="match status" value="1"/>
</dbReference>
<evidence type="ECO:0000256" key="2">
    <source>
        <dbReference type="ARBA" id="ARBA00022475"/>
    </source>
</evidence>
<evidence type="ECO:0000256" key="13">
    <source>
        <dbReference type="RuleBase" id="RU000688"/>
    </source>
</evidence>
<dbReference type="GO" id="GO:0005886">
    <property type="term" value="C:plasma membrane"/>
    <property type="evidence" value="ECO:0007669"/>
    <property type="project" value="UniProtKB-SubCell"/>
</dbReference>
<keyword evidence="12 13" id="KW-0807">Transducer</keyword>
<dbReference type="PROSITE" id="PS00237">
    <property type="entry name" value="G_PROTEIN_RECEP_F1_1"/>
    <property type="match status" value="1"/>
</dbReference>
<keyword evidence="4 13" id="KW-0812">Transmembrane</keyword>
<evidence type="ECO:0000256" key="9">
    <source>
        <dbReference type="ARBA" id="ARBA00023157"/>
    </source>
</evidence>
<keyword evidence="6 14" id="KW-1133">Transmembrane helix</keyword>
<dbReference type="PANTHER" id="PTHR26451:SF885">
    <property type="entry name" value="OLFACTORY RECEPTOR"/>
    <property type="match status" value="1"/>
</dbReference>
<dbReference type="GO" id="GO:0004930">
    <property type="term" value="F:G protein-coupled receptor activity"/>
    <property type="evidence" value="ECO:0007669"/>
    <property type="project" value="UniProtKB-KW"/>
</dbReference>
<proteinExistence type="inferred from homology"/>
<comment type="subcellular location">
    <subcellularLocation>
        <location evidence="1 14">Cell membrane</location>
        <topology evidence="1 14">Multi-pass membrane protein</topology>
    </subcellularLocation>
</comment>
<dbReference type="Pfam" id="PF13853">
    <property type="entry name" value="7tm_4"/>
    <property type="match status" value="1"/>
</dbReference>
<keyword evidence="9" id="KW-1015">Disulfide bond</keyword>
<dbReference type="InterPro" id="IPR000725">
    <property type="entry name" value="Olfact_rcpt"/>
</dbReference>
<sequence length="325" mass="37538">MMLNSTPSYFILGAYMDTGNVRYVYFILTALLYISIVFVNTSLIVIICMNRSLHEPMYLFLCSLFVNELYGSTGLFPFLLLQILSDIHTVSVPFCFLQVFFLHIYANVELYNLTIMSYDRYLAICCPLQYNTRMTFNKVLIFIVVIWLYSFVRCMINISLTIRLKLCGNIINSLYCHNYLVVRLACSDTTVNNIYGLFNVVLTTLVPLLPILFSYTKILKVCFSGSKQTRQKAVSTCTPHLLSLLNYSFGAFFEILQTRLDLTNISKVQKNVLSLYFSVLQPLLNPIMFGMQMSKIRNTCKHLLFPQKVEIKKFSTSYLGPRRSR</sequence>
<dbReference type="RefSeq" id="XP_018560387.2">
    <property type="nucleotide sequence ID" value="XM_018704871.2"/>
</dbReference>
<dbReference type="GeneID" id="108902861"/>
<dbReference type="SUPFAM" id="SSF81321">
    <property type="entry name" value="Family A G protein-coupled receptor-like"/>
    <property type="match status" value="1"/>
</dbReference>
<organism evidence="16 17">
    <name type="scientific">Lates calcarifer</name>
    <name type="common">Barramundi</name>
    <name type="synonym">Holocentrus calcarifer</name>
    <dbReference type="NCBI Taxonomy" id="8187"/>
    <lineage>
        <taxon>Eukaryota</taxon>
        <taxon>Metazoa</taxon>
        <taxon>Chordata</taxon>
        <taxon>Craniata</taxon>
        <taxon>Vertebrata</taxon>
        <taxon>Euteleostomi</taxon>
        <taxon>Actinopterygii</taxon>
        <taxon>Neopterygii</taxon>
        <taxon>Teleostei</taxon>
        <taxon>Neoteleostei</taxon>
        <taxon>Acanthomorphata</taxon>
        <taxon>Carangaria</taxon>
        <taxon>Carangaria incertae sedis</taxon>
        <taxon>Centropomidae</taxon>
        <taxon>Lates</taxon>
    </lineage>
</organism>
<evidence type="ECO:0000313" key="17">
    <source>
        <dbReference type="RefSeq" id="XP_018560387.2"/>
    </source>
</evidence>
<dbReference type="PRINTS" id="PR00237">
    <property type="entry name" value="GPCRRHODOPSN"/>
</dbReference>
<feature type="transmembrane region" description="Helical" evidence="14">
    <location>
        <begin position="194"/>
        <end position="213"/>
    </location>
</feature>
<keyword evidence="3 14" id="KW-0716">Sensory transduction</keyword>
<reference evidence="17" key="1">
    <citation type="submission" date="2025-08" db="UniProtKB">
        <authorList>
            <consortium name="RefSeq"/>
        </authorList>
    </citation>
    <scope>IDENTIFICATION</scope>
    <source>
        <tissue evidence="17">Brain</tissue>
    </source>
</reference>
<dbReference type="InterPro" id="IPR052921">
    <property type="entry name" value="GPCR1_Superfamily_Member"/>
</dbReference>
<evidence type="ECO:0000256" key="8">
    <source>
        <dbReference type="ARBA" id="ARBA00023136"/>
    </source>
</evidence>